<feature type="transmembrane region" description="Helical" evidence="6">
    <location>
        <begin position="456"/>
        <end position="476"/>
    </location>
</feature>
<feature type="transmembrane region" description="Helical" evidence="6">
    <location>
        <begin position="394"/>
        <end position="415"/>
    </location>
</feature>
<evidence type="ECO:0000256" key="1">
    <source>
        <dbReference type="ARBA" id="ARBA00004141"/>
    </source>
</evidence>
<evidence type="ECO:0000313" key="8">
    <source>
        <dbReference type="EMBL" id="SAL23950.1"/>
    </source>
</evidence>
<evidence type="ECO:0000259" key="7">
    <source>
        <dbReference type="PROSITE" id="PS50850"/>
    </source>
</evidence>
<dbReference type="CDD" id="cd17320">
    <property type="entry name" value="MFS_MdfA_MDR_like"/>
    <property type="match status" value="1"/>
</dbReference>
<keyword evidence="5 6" id="KW-0472">Membrane</keyword>
<sequence length="497" mass="53747">MFEKQYVEIIAFASGIHLYVFSYHRAFYGIFSGDNGKRMLIESVETRALKRACPSTGTIRAEDAADALRRGNASPRPVMNHDIPLRPPMPARTANSQRFLLFVVCLFASAGQLAIDIYVPALPAMARFFDTSPQAIQSSVSGYMAAYALGQLVFGPIADAYGRKPVLAFGLVIFTIGCLLSLAAPNLETFLIARGLQGFGIAATNLLAKAIITDSFKGLALLHAFTYMSIAWGLAPIVAPVIGAHLQTWFGWQACLVFLLVYSLVMWALVWRYRETLPRAVRLEPRTLIANAGKVLSSPVFQSCFLAQGLCYSILLVFNIIGPFMVQNTLHKPPTYFGYLALGIGLMYFLGGLSNRMQGKRLPSAEARLLICSRVMAGASIVMLVLALTVGLRVWTLAAPVLVMGFCAGAMYPTLMAKGNSLFPHIAGLTSAILGCALLLVSSLMMGLAGFVSVQILAPLAGFFVILAFTVVWMVTKLLRHLAQMQAQAAERGAEAA</sequence>
<feature type="transmembrane region" description="Helical" evidence="6">
    <location>
        <begin position="336"/>
        <end position="355"/>
    </location>
</feature>
<dbReference type="PROSITE" id="PS50850">
    <property type="entry name" value="MFS"/>
    <property type="match status" value="1"/>
</dbReference>
<comment type="subcellular location">
    <subcellularLocation>
        <location evidence="1">Membrane</location>
        <topology evidence="1">Multi-pass membrane protein</topology>
    </subcellularLocation>
</comment>
<feature type="transmembrane region" description="Helical" evidence="6">
    <location>
        <begin position="220"/>
        <end position="243"/>
    </location>
</feature>
<proteinExistence type="predicted"/>
<dbReference type="STRING" id="326475.AWB66_01304"/>
<feature type="transmembrane region" description="Helical" evidence="6">
    <location>
        <begin position="304"/>
        <end position="324"/>
    </location>
</feature>
<dbReference type="PRINTS" id="PR01035">
    <property type="entry name" value="TCRTETA"/>
</dbReference>
<feature type="transmembrane region" description="Helical" evidence="6">
    <location>
        <begin position="190"/>
        <end position="208"/>
    </location>
</feature>
<evidence type="ECO:0000256" key="6">
    <source>
        <dbReference type="SAM" id="Phobius"/>
    </source>
</evidence>
<feature type="transmembrane region" description="Helical" evidence="6">
    <location>
        <begin position="99"/>
        <end position="115"/>
    </location>
</feature>
<dbReference type="GO" id="GO:0015385">
    <property type="term" value="F:sodium:proton antiporter activity"/>
    <property type="evidence" value="ECO:0007669"/>
    <property type="project" value="TreeGrafter"/>
</dbReference>
<feature type="transmembrane region" description="Helical" evidence="6">
    <location>
        <begin position="6"/>
        <end position="31"/>
    </location>
</feature>
<dbReference type="PANTHER" id="PTHR23502">
    <property type="entry name" value="MAJOR FACILITATOR SUPERFAMILY"/>
    <property type="match status" value="1"/>
</dbReference>
<dbReference type="Gene3D" id="1.20.1720.10">
    <property type="entry name" value="Multidrug resistance protein D"/>
    <property type="match status" value="1"/>
</dbReference>
<evidence type="ECO:0000256" key="5">
    <source>
        <dbReference type="ARBA" id="ARBA00023136"/>
    </source>
</evidence>
<evidence type="ECO:0000313" key="9">
    <source>
        <dbReference type="Proteomes" id="UP000054717"/>
    </source>
</evidence>
<dbReference type="InterPro" id="IPR020846">
    <property type="entry name" value="MFS_dom"/>
</dbReference>
<dbReference type="InterPro" id="IPR036259">
    <property type="entry name" value="MFS_trans_sf"/>
</dbReference>
<dbReference type="Pfam" id="PF07690">
    <property type="entry name" value="MFS_1"/>
    <property type="match status" value="1"/>
</dbReference>
<dbReference type="InterPro" id="IPR001958">
    <property type="entry name" value="Tet-R_TetA/multi-R_MdtG-like"/>
</dbReference>
<keyword evidence="2" id="KW-0813">Transport</keyword>
<keyword evidence="3 6" id="KW-0812">Transmembrane</keyword>
<evidence type="ECO:0000256" key="4">
    <source>
        <dbReference type="ARBA" id="ARBA00022989"/>
    </source>
</evidence>
<dbReference type="InterPro" id="IPR011701">
    <property type="entry name" value="MFS"/>
</dbReference>
<feature type="transmembrane region" description="Helical" evidence="6">
    <location>
        <begin position="367"/>
        <end position="388"/>
    </location>
</feature>
<keyword evidence="9" id="KW-1185">Reference proteome</keyword>
<organism evidence="8 9">
    <name type="scientific">Caballeronia telluris</name>
    <dbReference type="NCBI Taxonomy" id="326475"/>
    <lineage>
        <taxon>Bacteria</taxon>
        <taxon>Pseudomonadati</taxon>
        <taxon>Pseudomonadota</taxon>
        <taxon>Betaproteobacteria</taxon>
        <taxon>Burkholderiales</taxon>
        <taxon>Burkholderiaceae</taxon>
        <taxon>Caballeronia</taxon>
    </lineage>
</organism>
<feature type="transmembrane region" description="Helical" evidence="6">
    <location>
        <begin position="135"/>
        <end position="154"/>
    </location>
</feature>
<feature type="transmembrane region" description="Helical" evidence="6">
    <location>
        <begin position="427"/>
        <end position="450"/>
    </location>
</feature>
<feature type="transmembrane region" description="Helical" evidence="6">
    <location>
        <begin position="249"/>
        <end position="270"/>
    </location>
</feature>
<feature type="transmembrane region" description="Helical" evidence="6">
    <location>
        <begin position="166"/>
        <end position="184"/>
    </location>
</feature>
<dbReference type="GO" id="GO:1990961">
    <property type="term" value="P:xenobiotic detoxification by transmembrane export across the plasma membrane"/>
    <property type="evidence" value="ECO:0007669"/>
    <property type="project" value="TreeGrafter"/>
</dbReference>
<evidence type="ECO:0000256" key="3">
    <source>
        <dbReference type="ARBA" id="ARBA00022692"/>
    </source>
</evidence>
<protein>
    <submittedName>
        <fullName evidence="8">Bcr/CflA subfamily drug resistance transporter</fullName>
    </submittedName>
</protein>
<feature type="domain" description="Major facilitator superfamily (MFS) profile" evidence="7">
    <location>
        <begin position="100"/>
        <end position="480"/>
    </location>
</feature>
<gene>
    <name evidence="8" type="ORF">AWB66_01304</name>
</gene>
<dbReference type="Proteomes" id="UP000054717">
    <property type="component" value="Unassembled WGS sequence"/>
</dbReference>
<dbReference type="PANTHER" id="PTHR23502:SF132">
    <property type="entry name" value="POLYAMINE TRANSPORTER 2-RELATED"/>
    <property type="match status" value="1"/>
</dbReference>
<dbReference type="AlphaFoldDB" id="A0A158FXS5"/>
<dbReference type="GO" id="GO:0005886">
    <property type="term" value="C:plasma membrane"/>
    <property type="evidence" value="ECO:0007669"/>
    <property type="project" value="TreeGrafter"/>
</dbReference>
<accession>A0A158FXS5</accession>
<keyword evidence="4 6" id="KW-1133">Transmembrane helix</keyword>
<dbReference type="SUPFAM" id="SSF103473">
    <property type="entry name" value="MFS general substrate transporter"/>
    <property type="match status" value="1"/>
</dbReference>
<reference evidence="8" key="1">
    <citation type="submission" date="2016-01" db="EMBL/GenBank/DDBJ databases">
        <authorList>
            <person name="Peeters Charlotte."/>
        </authorList>
    </citation>
    <scope>NUCLEOTIDE SEQUENCE</scope>
    <source>
        <strain evidence="8">LMG 22936</strain>
    </source>
</reference>
<evidence type="ECO:0000256" key="2">
    <source>
        <dbReference type="ARBA" id="ARBA00022448"/>
    </source>
</evidence>
<comment type="caution">
    <text evidence="8">The sequence shown here is derived from an EMBL/GenBank/DDBJ whole genome shotgun (WGS) entry which is preliminary data.</text>
</comment>
<name>A0A158FXS5_9BURK</name>
<dbReference type="EMBL" id="FCNZ02000004">
    <property type="protein sequence ID" value="SAL23950.1"/>
    <property type="molecule type" value="Genomic_DNA"/>
</dbReference>